<gene>
    <name evidence="13" type="ORF">CVT25_014018</name>
</gene>
<evidence type="ECO:0000256" key="4">
    <source>
        <dbReference type="ARBA" id="ARBA00022692"/>
    </source>
</evidence>
<keyword evidence="7" id="KW-1133">Transmembrane helix</keyword>
<dbReference type="SUPFAM" id="SSF81411">
    <property type="entry name" value="Mitochondrial cytochrome c oxidase subunit VIa"/>
    <property type="match status" value="1"/>
</dbReference>
<evidence type="ECO:0000256" key="12">
    <source>
        <dbReference type="RuleBase" id="RU004396"/>
    </source>
</evidence>
<name>A0A409XPR5_PSICY</name>
<dbReference type="Proteomes" id="UP000283269">
    <property type="component" value="Unassembled WGS sequence"/>
</dbReference>
<keyword evidence="5" id="KW-0999">Mitochondrion inner membrane</keyword>
<dbReference type="OrthoDB" id="5947505at2759"/>
<dbReference type="EMBL" id="NHYD01000994">
    <property type="protein sequence ID" value="PPQ92711.1"/>
    <property type="molecule type" value="Genomic_DNA"/>
</dbReference>
<evidence type="ECO:0000313" key="13">
    <source>
        <dbReference type="EMBL" id="PPQ92711.1"/>
    </source>
</evidence>
<dbReference type="GO" id="GO:0030234">
    <property type="term" value="F:enzyme regulator activity"/>
    <property type="evidence" value="ECO:0007669"/>
    <property type="project" value="TreeGrafter"/>
</dbReference>
<reference evidence="13 14" key="1">
    <citation type="journal article" date="2018" name="Evol. Lett.">
        <title>Horizontal gene cluster transfer increased hallucinogenic mushroom diversity.</title>
        <authorList>
            <person name="Reynolds H.T."/>
            <person name="Vijayakumar V."/>
            <person name="Gluck-Thaler E."/>
            <person name="Korotkin H.B."/>
            <person name="Matheny P.B."/>
            <person name="Slot J.C."/>
        </authorList>
    </citation>
    <scope>NUCLEOTIDE SEQUENCE [LARGE SCALE GENOMIC DNA]</scope>
    <source>
        <strain evidence="13 14">2631</strain>
    </source>
</reference>
<sequence>MSFAIRNLSRQVARAPSRFHAKPRTFATADKSITDSALERYIQEDKALTHHAQQTTDLWRKISFYVCLPAIAVCVAWVYNAEVEHAAHIEHIKHENGGELPEKPLYDHLNRRSKPFPWGNNSLFFNPHVNKDLSE</sequence>
<dbReference type="AlphaFoldDB" id="A0A409XPR5"/>
<comment type="similarity">
    <text evidence="3 12">Belongs to the cytochrome c oxidase subunit 6A family.</text>
</comment>
<evidence type="ECO:0000256" key="2">
    <source>
        <dbReference type="ARBA" id="ARBA00004673"/>
    </source>
</evidence>
<dbReference type="InterPro" id="IPR036418">
    <property type="entry name" value="Cyt_c_oxidase_su6a_sf"/>
</dbReference>
<comment type="pathway">
    <text evidence="2">Energy metabolism; oxidative phosphorylation.</text>
</comment>
<comment type="subcellular location">
    <subcellularLocation>
        <location evidence="1">Mitochondrion inner membrane</location>
        <topology evidence="1">Single-pass membrane protein</topology>
    </subcellularLocation>
</comment>
<dbReference type="InParanoid" id="A0A409XPR5"/>
<keyword evidence="4" id="KW-0812">Transmembrane</keyword>
<evidence type="ECO:0000256" key="11">
    <source>
        <dbReference type="ARBA" id="ARBA00082360"/>
    </source>
</evidence>
<dbReference type="GO" id="GO:0006123">
    <property type="term" value="P:mitochondrial electron transport, cytochrome c to oxygen"/>
    <property type="evidence" value="ECO:0007669"/>
    <property type="project" value="TreeGrafter"/>
</dbReference>
<keyword evidence="14" id="KW-1185">Reference proteome</keyword>
<evidence type="ECO:0000256" key="3">
    <source>
        <dbReference type="ARBA" id="ARBA00005553"/>
    </source>
</evidence>
<dbReference type="FunCoup" id="A0A409XPR5">
    <property type="interactions" value="74"/>
</dbReference>
<dbReference type="PANTHER" id="PTHR11504:SF0">
    <property type="entry name" value="CYTOCHROME C OXIDASE SUBUNIT"/>
    <property type="match status" value="1"/>
</dbReference>
<dbReference type="InterPro" id="IPR001349">
    <property type="entry name" value="Cyt_c_oxidase_su6a"/>
</dbReference>
<keyword evidence="9" id="KW-0472">Membrane</keyword>
<keyword evidence="6" id="KW-0809">Transit peptide</keyword>
<dbReference type="PANTHER" id="PTHR11504">
    <property type="entry name" value="CYTOCHROME C OXIDASE POLYPEPTIDE VIA"/>
    <property type="match status" value="1"/>
</dbReference>
<dbReference type="STRING" id="93625.A0A409XPR5"/>
<evidence type="ECO:0000256" key="8">
    <source>
        <dbReference type="ARBA" id="ARBA00023128"/>
    </source>
</evidence>
<protein>
    <recommendedName>
        <fullName evidence="10">Cytochrome c oxidase subunit 13, mitochondrial</fullName>
    </recommendedName>
    <alternativeName>
        <fullName evidence="11">Cytochrome c oxidase polypeptide VIa</fullName>
    </alternativeName>
</protein>
<organism evidence="13 14">
    <name type="scientific">Psilocybe cyanescens</name>
    <dbReference type="NCBI Taxonomy" id="93625"/>
    <lineage>
        <taxon>Eukaryota</taxon>
        <taxon>Fungi</taxon>
        <taxon>Dikarya</taxon>
        <taxon>Basidiomycota</taxon>
        <taxon>Agaricomycotina</taxon>
        <taxon>Agaricomycetes</taxon>
        <taxon>Agaricomycetidae</taxon>
        <taxon>Agaricales</taxon>
        <taxon>Agaricineae</taxon>
        <taxon>Strophariaceae</taxon>
        <taxon>Psilocybe</taxon>
    </lineage>
</organism>
<dbReference type="Gene3D" id="4.10.95.10">
    <property type="entry name" value="Cytochrome c oxidase, subunit VIa"/>
    <property type="match status" value="1"/>
</dbReference>
<proteinExistence type="inferred from homology"/>
<evidence type="ECO:0000256" key="7">
    <source>
        <dbReference type="ARBA" id="ARBA00022989"/>
    </source>
</evidence>
<evidence type="ECO:0000256" key="10">
    <source>
        <dbReference type="ARBA" id="ARBA00070930"/>
    </source>
</evidence>
<keyword evidence="8" id="KW-0496">Mitochondrion</keyword>
<evidence type="ECO:0000256" key="6">
    <source>
        <dbReference type="ARBA" id="ARBA00022946"/>
    </source>
</evidence>
<dbReference type="GO" id="GO:0005743">
    <property type="term" value="C:mitochondrial inner membrane"/>
    <property type="evidence" value="ECO:0007669"/>
    <property type="project" value="UniProtKB-SubCell"/>
</dbReference>
<dbReference type="FunFam" id="4.10.95.10:FF:000001">
    <property type="entry name" value="Cytochrome c oxidase subunit 6A, mitochondrial"/>
    <property type="match status" value="1"/>
</dbReference>
<dbReference type="Pfam" id="PF02046">
    <property type="entry name" value="COX6A"/>
    <property type="match status" value="1"/>
</dbReference>
<evidence type="ECO:0000256" key="5">
    <source>
        <dbReference type="ARBA" id="ARBA00022792"/>
    </source>
</evidence>
<evidence type="ECO:0000256" key="1">
    <source>
        <dbReference type="ARBA" id="ARBA00004434"/>
    </source>
</evidence>
<accession>A0A409XPR5</accession>
<comment type="caution">
    <text evidence="13">The sequence shown here is derived from an EMBL/GenBank/DDBJ whole genome shotgun (WGS) entry which is preliminary data.</text>
</comment>
<evidence type="ECO:0000313" key="14">
    <source>
        <dbReference type="Proteomes" id="UP000283269"/>
    </source>
</evidence>
<evidence type="ECO:0000256" key="9">
    <source>
        <dbReference type="ARBA" id="ARBA00023136"/>
    </source>
</evidence>